<evidence type="ECO:0008006" key="3">
    <source>
        <dbReference type="Google" id="ProtNLM"/>
    </source>
</evidence>
<name>A0A2Z6RDK4_9GLOM</name>
<dbReference type="AlphaFoldDB" id="A0A2Z6RDK4"/>
<sequence>MGVLELEDDNISQASFSTRSFASTSTSSTLKQLRNNSIKVQSTIDYGDRENTDAAIKHISAFLNETQAKNIKINTVITASTSFYNAIQKQLRRIHDDIIFLPCFAYQANLCVADVFKSSSKLLETSKNATAIVKYFNTLLKFTKDLCDEPYLRIYFIIQIY</sequence>
<evidence type="ECO:0000313" key="2">
    <source>
        <dbReference type="Proteomes" id="UP000247702"/>
    </source>
</evidence>
<reference evidence="1 2" key="1">
    <citation type="submission" date="2017-11" db="EMBL/GenBank/DDBJ databases">
        <title>The genome of Rhizophagus clarus HR1 reveals common genetic basis of auxotrophy among arbuscular mycorrhizal fungi.</title>
        <authorList>
            <person name="Kobayashi Y."/>
        </authorList>
    </citation>
    <scope>NUCLEOTIDE SEQUENCE [LARGE SCALE GENOMIC DNA]</scope>
    <source>
        <strain evidence="1 2">HR1</strain>
    </source>
</reference>
<comment type="caution">
    <text evidence="1">The sequence shown here is derived from an EMBL/GenBank/DDBJ whole genome shotgun (WGS) entry which is preliminary data.</text>
</comment>
<dbReference type="EMBL" id="BEXD01001626">
    <property type="protein sequence ID" value="GBB95021.1"/>
    <property type="molecule type" value="Genomic_DNA"/>
</dbReference>
<evidence type="ECO:0000313" key="1">
    <source>
        <dbReference type="EMBL" id="GBB95021.1"/>
    </source>
</evidence>
<proteinExistence type="predicted"/>
<protein>
    <recommendedName>
        <fullName evidence="3">DUF659 domain-containing protein</fullName>
    </recommendedName>
</protein>
<dbReference type="InterPro" id="IPR012337">
    <property type="entry name" value="RNaseH-like_sf"/>
</dbReference>
<dbReference type="SUPFAM" id="SSF53098">
    <property type="entry name" value="Ribonuclease H-like"/>
    <property type="match status" value="1"/>
</dbReference>
<keyword evidence="2" id="KW-1185">Reference proteome</keyword>
<accession>A0A2Z6RDK4</accession>
<organism evidence="1 2">
    <name type="scientific">Rhizophagus clarus</name>
    <dbReference type="NCBI Taxonomy" id="94130"/>
    <lineage>
        <taxon>Eukaryota</taxon>
        <taxon>Fungi</taxon>
        <taxon>Fungi incertae sedis</taxon>
        <taxon>Mucoromycota</taxon>
        <taxon>Glomeromycotina</taxon>
        <taxon>Glomeromycetes</taxon>
        <taxon>Glomerales</taxon>
        <taxon>Glomeraceae</taxon>
        <taxon>Rhizophagus</taxon>
    </lineage>
</organism>
<gene>
    <name evidence="1" type="ORF">RclHR1_24610002</name>
</gene>
<dbReference type="STRING" id="94130.A0A2Z6RDK4"/>
<dbReference type="Proteomes" id="UP000247702">
    <property type="component" value="Unassembled WGS sequence"/>
</dbReference>